<dbReference type="GO" id="GO:0016020">
    <property type="term" value="C:membrane"/>
    <property type="evidence" value="ECO:0007669"/>
    <property type="project" value="UniProtKB-SubCell"/>
</dbReference>
<keyword evidence="4 5" id="KW-0472">Membrane</keyword>
<organism evidence="6 7">
    <name type="scientific">Granulicella sibirica</name>
    <dbReference type="NCBI Taxonomy" id="2479048"/>
    <lineage>
        <taxon>Bacteria</taxon>
        <taxon>Pseudomonadati</taxon>
        <taxon>Acidobacteriota</taxon>
        <taxon>Terriglobia</taxon>
        <taxon>Terriglobales</taxon>
        <taxon>Acidobacteriaceae</taxon>
        <taxon>Granulicella</taxon>
    </lineage>
</organism>
<protein>
    <recommendedName>
        <fullName evidence="8">DoxX family protein</fullName>
    </recommendedName>
</protein>
<sequence length="156" mass="17161">MKGGGGQQGSALAFLRITIGILFLFFAEYKLVNTHFIRTGMAGYIRGFLAGGSYPFIRPFLQHIILPWATFWGAIVAATELLIGLSLVFGVMVRWASLGGLAMMLLFLFASDYPGPHPAPWQYLGASLSHLPLALCFLTFLIGRADERWAIPIGRR</sequence>
<keyword evidence="7" id="KW-1185">Reference proteome</keyword>
<dbReference type="Pfam" id="PF07681">
    <property type="entry name" value="DoxX"/>
    <property type="match status" value="1"/>
</dbReference>
<evidence type="ECO:0000313" key="6">
    <source>
        <dbReference type="EMBL" id="RXH55645.1"/>
    </source>
</evidence>
<dbReference type="Proteomes" id="UP000289437">
    <property type="component" value="Unassembled WGS sequence"/>
</dbReference>
<proteinExistence type="predicted"/>
<dbReference type="RefSeq" id="WP_128913262.1">
    <property type="nucleotide sequence ID" value="NZ_RDSM01000002.1"/>
</dbReference>
<comment type="subcellular location">
    <subcellularLocation>
        <location evidence="1">Membrane</location>
        <topology evidence="1">Multi-pass membrane protein</topology>
    </subcellularLocation>
</comment>
<feature type="transmembrane region" description="Helical" evidence="5">
    <location>
        <begin position="95"/>
        <end position="111"/>
    </location>
</feature>
<evidence type="ECO:0000256" key="2">
    <source>
        <dbReference type="ARBA" id="ARBA00022692"/>
    </source>
</evidence>
<dbReference type="AlphaFoldDB" id="A0A4Q0SX01"/>
<evidence type="ECO:0000256" key="4">
    <source>
        <dbReference type="ARBA" id="ARBA00023136"/>
    </source>
</evidence>
<dbReference type="OrthoDB" id="121067at2"/>
<feature type="transmembrane region" description="Helical" evidence="5">
    <location>
        <begin position="12"/>
        <end position="29"/>
    </location>
</feature>
<reference evidence="7" key="2">
    <citation type="submission" date="2019-02" db="EMBL/GenBank/DDBJ databases">
        <title>Granulicella sibirica sp. nov., a psychrotolerant acidobacterium isolated from an organic soil layer in forested tundra, West Siberia.</title>
        <authorList>
            <person name="Oshkin I.Y."/>
            <person name="Kulichevskaya I.S."/>
            <person name="Rijpstra W.I.C."/>
            <person name="Sinninghe Damste J.S."/>
            <person name="Rakitin A.L."/>
            <person name="Ravin N.V."/>
            <person name="Dedysh S.N."/>
        </authorList>
    </citation>
    <scope>NUCLEOTIDE SEQUENCE [LARGE SCALE GENOMIC DNA]</scope>
    <source>
        <strain evidence="7">AF10</strain>
    </source>
</reference>
<name>A0A4Q0SX01_9BACT</name>
<evidence type="ECO:0000256" key="1">
    <source>
        <dbReference type="ARBA" id="ARBA00004141"/>
    </source>
</evidence>
<accession>A0A4Q0SX01</accession>
<reference evidence="6 7" key="1">
    <citation type="submission" date="2018-11" db="EMBL/GenBank/DDBJ databases">
        <authorList>
            <person name="Mardanov A.V."/>
            <person name="Ravin N.V."/>
            <person name="Dedysh S.N."/>
        </authorList>
    </citation>
    <scope>NUCLEOTIDE SEQUENCE [LARGE SCALE GENOMIC DNA]</scope>
    <source>
        <strain evidence="6 7">AF10</strain>
    </source>
</reference>
<evidence type="ECO:0000256" key="5">
    <source>
        <dbReference type="SAM" id="Phobius"/>
    </source>
</evidence>
<comment type="caution">
    <text evidence="6">The sequence shown here is derived from an EMBL/GenBank/DDBJ whole genome shotgun (WGS) entry which is preliminary data.</text>
</comment>
<keyword evidence="3 5" id="KW-1133">Transmembrane helix</keyword>
<evidence type="ECO:0000313" key="7">
    <source>
        <dbReference type="Proteomes" id="UP000289437"/>
    </source>
</evidence>
<keyword evidence="2 5" id="KW-0812">Transmembrane</keyword>
<evidence type="ECO:0008006" key="8">
    <source>
        <dbReference type="Google" id="ProtNLM"/>
    </source>
</evidence>
<feature type="transmembrane region" description="Helical" evidence="5">
    <location>
        <begin position="69"/>
        <end position="88"/>
    </location>
</feature>
<dbReference type="PANTHER" id="PTHR39157:SF1">
    <property type="entry name" value="DOXX FAMILY PROTEIN"/>
    <property type="match status" value="1"/>
</dbReference>
<feature type="transmembrane region" description="Helical" evidence="5">
    <location>
        <begin position="123"/>
        <end position="143"/>
    </location>
</feature>
<dbReference type="InterPro" id="IPR032808">
    <property type="entry name" value="DoxX"/>
</dbReference>
<dbReference type="EMBL" id="RDSM01000002">
    <property type="protein sequence ID" value="RXH55645.1"/>
    <property type="molecule type" value="Genomic_DNA"/>
</dbReference>
<dbReference type="PANTHER" id="PTHR39157">
    <property type="entry name" value="INTEGRAL MEMBRANE PROTEIN-RELATED"/>
    <property type="match status" value="1"/>
</dbReference>
<gene>
    <name evidence="6" type="ORF">GRAN_2502</name>
</gene>
<evidence type="ECO:0000256" key="3">
    <source>
        <dbReference type="ARBA" id="ARBA00022989"/>
    </source>
</evidence>